<name>A0A7W8C0R5_9BACT</name>
<dbReference type="CDD" id="cd02440">
    <property type="entry name" value="AdoMet_MTases"/>
    <property type="match status" value="1"/>
</dbReference>
<evidence type="ECO:0000313" key="2">
    <source>
        <dbReference type="EMBL" id="MBB5142064.1"/>
    </source>
</evidence>
<keyword evidence="2" id="KW-0808">Transferase</keyword>
<gene>
    <name evidence="2" type="ORF">HNQ38_000127</name>
</gene>
<organism evidence="2 3">
    <name type="scientific">Desulfovibrio intestinalis</name>
    <dbReference type="NCBI Taxonomy" id="58621"/>
    <lineage>
        <taxon>Bacteria</taxon>
        <taxon>Pseudomonadati</taxon>
        <taxon>Thermodesulfobacteriota</taxon>
        <taxon>Desulfovibrionia</taxon>
        <taxon>Desulfovibrionales</taxon>
        <taxon>Desulfovibrionaceae</taxon>
        <taxon>Desulfovibrio</taxon>
    </lineage>
</organism>
<comment type="caution">
    <text evidence="2">The sequence shown here is derived from an EMBL/GenBank/DDBJ whole genome shotgun (WGS) entry which is preliminary data.</text>
</comment>
<dbReference type="InterPro" id="IPR013216">
    <property type="entry name" value="Methyltransf_11"/>
</dbReference>
<dbReference type="EMBL" id="JACHGO010000001">
    <property type="protein sequence ID" value="MBB5142064.1"/>
    <property type="molecule type" value="Genomic_DNA"/>
</dbReference>
<dbReference type="RefSeq" id="WP_183717260.1">
    <property type="nucleotide sequence ID" value="NZ_JACHGO010000001.1"/>
</dbReference>
<evidence type="ECO:0000313" key="3">
    <source>
        <dbReference type="Proteomes" id="UP000539075"/>
    </source>
</evidence>
<dbReference type="GO" id="GO:0032259">
    <property type="term" value="P:methylation"/>
    <property type="evidence" value="ECO:0007669"/>
    <property type="project" value="UniProtKB-KW"/>
</dbReference>
<dbReference type="GO" id="GO:0008757">
    <property type="term" value="F:S-adenosylmethionine-dependent methyltransferase activity"/>
    <property type="evidence" value="ECO:0007669"/>
    <property type="project" value="InterPro"/>
</dbReference>
<protein>
    <submittedName>
        <fullName evidence="2">SAM-dependent methyltransferase</fullName>
    </submittedName>
</protein>
<dbReference type="SUPFAM" id="SSF53335">
    <property type="entry name" value="S-adenosyl-L-methionine-dependent methyltransferases"/>
    <property type="match status" value="1"/>
</dbReference>
<keyword evidence="2" id="KW-0489">Methyltransferase</keyword>
<accession>A0A7W8C0R5</accession>
<dbReference type="AlphaFoldDB" id="A0A7W8C0R5"/>
<dbReference type="NCBIfam" id="NF045667">
    <property type="entry name" value="MTase_DVU1556"/>
    <property type="match status" value="1"/>
</dbReference>
<keyword evidence="3" id="KW-1185">Reference proteome</keyword>
<feature type="domain" description="Methyltransferase type 11" evidence="1">
    <location>
        <begin position="46"/>
        <end position="137"/>
    </location>
</feature>
<dbReference type="Proteomes" id="UP000539075">
    <property type="component" value="Unassembled WGS sequence"/>
</dbReference>
<reference evidence="2 3" key="1">
    <citation type="submission" date="2020-08" db="EMBL/GenBank/DDBJ databases">
        <title>Genomic Encyclopedia of Type Strains, Phase IV (KMG-IV): sequencing the most valuable type-strain genomes for metagenomic binning, comparative biology and taxonomic classification.</title>
        <authorList>
            <person name="Goeker M."/>
        </authorList>
    </citation>
    <scope>NUCLEOTIDE SEQUENCE [LARGE SCALE GENOMIC DNA]</scope>
    <source>
        <strain evidence="2 3">DSM 11275</strain>
    </source>
</reference>
<evidence type="ECO:0000259" key="1">
    <source>
        <dbReference type="Pfam" id="PF08241"/>
    </source>
</evidence>
<sequence>MSALWESESFRRVAGNVWRPGGTALTARALEVCRERCGLAPGQLVLDLGCGCGATVELLHKAGYRVLGLDRQVQPDAVSLAGQCNSQIIQADMARLPLAANCAGGLVCECVLSLLADPVAFLLQCLRVLRPGGVLLFSDLTRREPGLRANSAVPCNSGGLAACKKAPSEERQVFSDQQEKGSSCMDGARPADLWAQHLQQAGFKIVHYEDHSRALVELAARMVWYGDSGSESKGGSGGCSCIASGGGRKYGYGLWIAQKEKA</sequence>
<proteinExistence type="predicted"/>
<dbReference type="Gene3D" id="3.40.50.150">
    <property type="entry name" value="Vaccinia Virus protein VP39"/>
    <property type="match status" value="1"/>
</dbReference>
<dbReference type="Pfam" id="PF08241">
    <property type="entry name" value="Methyltransf_11"/>
    <property type="match status" value="1"/>
</dbReference>
<dbReference type="InterPro" id="IPR029063">
    <property type="entry name" value="SAM-dependent_MTases_sf"/>
</dbReference>